<comment type="subcellular location">
    <subcellularLocation>
        <location evidence="1">Cell membrane</location>
        <topology evidence="1">Single-pass type II membrane protein</topology>
    </subcellularLocation>
</comment>
<evidence type="ECO:0000313" key="5">
    <source>
        <dbReference type="Proteomes" id="UP000291020"/>
    </source>
</evidence>
<name>A0A452I6E1_9SAUR</name>
<protein>
    <recommendedName>
        <fullName evidence="3">C-type lectin domain-containing protein</fullName>
    </recommendedName>
</protein>
<dbReference type="AlphaFoldDB" id="A0A452I6E1"/>
<dbReference type="InterPro" id="IPR016187">
    <property type="entry name" value="CTDL_fold"/>
</dbReference>
<organism evidence="4 5">
    <name type="scientific">Gopherus agassizii</name>
    <name type="common">Agassiz's desert tortoise</name>
    <dbReference type="NCBI Taxonomy" id="38772"/>
    <lineage>
        <taxon>Eukaryota</taxon>
        <taxon>Metazoa</taxon>
        <taxon>Chordata</taxon>
        <taxon>Craniata</taxon>
        <taxon>Vertebrata</taxon>
        <taxon>Euteleostomi</taxon>
        <taxon>Archelosauria</taxon>
        <taxon>Testudinata</taxon>
        <taxon>Testudines</taxon>
        <taxon>Cryptodira</taxon>
        <taxon>Durocryptodira</taxon>
        <taxon>Testudinoidea</taxon>
        <taxon>Testudinidae</taxon>
        <taxon>Gopherus</taxon>
    </lineage>
</organism>
<dbReference type="InterPro" id="IPR033992">
    <property type="entry name" value="NKR-like_CTLD"/>
</dbReference>
<keyword evidence="5" id="KW-1185">Reference proteome</keyword>
<dbReference type="SMART" id="SM00034">
    <property type="entry name" value="CLECT"/>
    <property type="match status" value="1"/>
</dbReference>
<dbReference type="GO" id="GO:0005886">
    <property type="term" value="C:plasma membrane"/>
    <property type="evidence" value="ECO:0007669"/>
    <property type="project" value="UniProtKB-SubCell"/>
</dbReference>
<dbReference type="Gene3D" id="3.10.100.10">
    <property type="entry name" value="Mannose-Binding Protein A, subunit A"/>
    <property type="match status" value="1"/>
</dbReference>
<dbReference type="GO" id="GO:0030246">
    <property type="term" value="F:carbohydrate binding"/>
    <property type="evidence" value="ECO:0007669"/>
    <property type="project" value="UniProtKB-KW"/>
</dbReference>
<dbReference type="PANTHER" id="PTHR45710">
    <property type="entry name" value="C-TYPE LECTIN DOMAIN-CONTAINING PROTEIN 180"/>
    <property type="match status" value="1"/>
</dbReference>
<evidence type="ECO:0000259" key="3">
    <source>
        <dbReference type="PROSITE" id="PS50041"/>
    </source>
</evidence>
<evidence type="ECO:0000256" key="2">
    <source>
        <dbReference type="ARBA" id="ARBA00022734"/>
    </source>
</evidence>
<keyword evidence="2" id="KW-0430">Lectin</keyword>
<dbReference type="InterPro" id="IPR001304">
    <property type="entry name" value="C-type_lectin-like"/>
</dbReference>
<reference evidence="4" key="2">
    <citation type="submission" date="2025-08" db="UniProtKB">
        <authorList>
            <consortium name="Ensembl"/>
        </authorList>
    </citation>
    <scope>IDENTIFICATION</scope>
</reference>
<sequence>MVEALTCCYPCALPGAAIKPDTAVLRASAAPCCDEGWIASQGKCYYFSEEEGNWKSGQNYCSSHAASLAANSSLEALNTAMHHKGPSDHWVGLRREPGQPWRWVDGAAFNHLFEIRGAGLCAYLDDGVVNSAGCNTERKWACSKLDGETGGKQRAPKC</sequence>
<dbReference type="SUPFAM" id="SSF56436">
    <property type="entry name" value="C-type lectin-like"/>
    <property type="match status" value="1"/>
</dbReference>
<feature type="domain" description="C-type lectin" evidence="3">
    <location>
        <begin position="40"/>
        <end position="143"/>
    </location>
</feature>
<dbReference type="Proteomes" id="UP000291020">
    <property type="component" value="Unassembled WGS sequence"/>
</dbReference>
<dbReference type="Ensembl" id="ENSGAGT00000026384.1">
    <property type="protein sequence ID" value="ENSGAGP00000023154.1"/>
    <property type="gene ID" value="ENSGAGG00000016970.1"/>
</dbReference>
<dbReference type="PROSITE" id="PS50041">
    <property type="entry name" value="C_TYPE_LECTIN_2"/>
    <property type="match status" value="1"/>
</dbReference>
<reference evidence="4" key="3">
    <citation type="submission" date="2025-09" db="UniProtKB">
        <authorList>
            <consortium name="Ensembl"/>
        </authorList>
    </citation>
    <scope>IDENTIFICATION</scope>
</reference>
<dbReference type="PANTHER" id="PTHR45710:SF35">
    <property type="entry name" value="C-TYPE LECTIN DOMAIN FAMILY 2 MEMBER D"/>
    <property type="match status" value="1"/>
</dbReference>
<evidence type="ECO:0000256" key="1">
    <source>
        <dbReference type="ARBA" id="ARBA00004401"/>
    </source>
</evidence>
<dbReference type="STRING" id="38772.ENSGAGP00000023154"/>
<proteinExistence type="predicted"/>
<dbReference type="Pfam" id="PF00059">
    <property type="entry name" value="Lectin_C"/>
    <property type="match status" value="1"/>
</dbReference>
<accession>A0A452I6E1</accession>
<evidence type="ECO:0000313" key="4">
    <source>
        <dbReference type="Ensembl" id="ENSGAGP00000023154.1"/>
    </source>
</evidence>
<dbReference type="InterPro" id="IPR016186">
    <property type="entry name" value="C-type_lectin-like/link_sf"/>
</dbReference>
<dbReference type="InterPro" id="IPR050828">
    <property type="entry name" value="C-type_lectin/matrix_domain"/>
</dbReference>
<dbReference type="CDD" id="cd03593">
    <property type="entry name" value="CLECT_NK_receptors_like"/>
    <property type="match status" value="1"/>
</dbReference>
<reference evidence="5" key="1">
    <citation type="journal article" date="2017" name="PLoS ONE">
        <title>The Agassiz's desert tortoise genome provides a resource for the conservation of a threatened species.</title>
        <authorList>
            <person name="Tollis M."/>
            <person name="DeNardo D.F."/>
            <person name="Cornelius J.A."/>
            <person name="Dolby G.A."/>
            <person name="Edwards T."/>
            <person name="Henen B.T."/>
            <person name="Karl A.E."/>
            <person name="Murphy R.W."/>
            <person name="Kusumi K."/>
        </authorList>
    </citation>
    <scope>NUCLEOTIDE SEQUENCE [LARGE SCALE GENOMIC DNA]</scope>
</reference>